<dbReference type="AlphaFoldDB" id="N1WJL8"/>
<dbReference type="EMBL" id="AOHC02000036">
    <property type="protein sequence ID" value="EMY77542.1"/>
    <property type="molecule type" value="Genomic_DNA"/>
</dbReference>
<accession>N1WJL8</accession>
<keyword evidence="2" id="KW-1185">Reference proteome</keyword>
<comment type="caution">
    <text evidence="1">The sequence shown here is derived from an EMBL/GenBank/DDBJ whole genome shotgun (WGS) entry which is preliminary data.</text>
</comment>
<reference evidence="1" key="1">
    <citation type="submission" date="2013-03" db="EMBL/GenBank/DDBJ databases">
        <authorList>
            <person name="Harkins D.M."/>
            <person name="Durkin A.S."/>
            <person name="Brinkac L.M."/>
            <person name="Haft D.H."/>
            <person name="Selengut J.D."/>
            <person name="Sanka R."/>
            <person name="DePew J."/>
            <person name="Purushe J."/>
            <person name="Hartskeerl R.A."/>
            <person name="Ahmed A."/>
            <person name="van der Linden H."/>
            <person name="Goris M.G.A."/>
            <person name="Vinetz J.M."/>
            <person name="Sutton G.G."/>
            <person name="Nierman W.C."/>
            <person name="Fouts D.E."/>
        </authorList>
    </citation>
    <scope>NUCLEOTIDE SEQUENCE [LARGE SCALE GENOMIC DNA]</scope>
    <source>
        <strain evidence="1">ICFT</strain>
    </source>
</reference>
<organism evidence="1 2">
    <name type="scientific">Leptospira weilii serovar Ranarum str. ICFT</name>
    <dbReference type="NCBI Taxonomy" id="1218598"/>
    <lineage>
        <taxon>Bacteria</taxon>
        <taxon>Pseudomonadati</taxon>
        <taxon>Spirochaetota</taxon>
        <taxon>Spirochaetia</taxon>
        <taxon>Leptospirales</taxon>
        <taxon>Leptospiraceae</taxon>
        <taxon>Leptospira</taxon>
    </lineage>
</organism>
<evidence type="ECO:0000313" key="1">
    <source>
        <dbReference type="EMBL" id="EMY77542.1"/>
    </source>
</evidence>
<sequence length="67" mass="7777">MAPVTWHYITVLKDFFYCAESRSIFLSGKEFLWIQDRNLPKTLEFAGVSPFLDVRESPLFVFAKSSV</sequence>
<gene>
    <name evidence="1" type="ORF">LEP1GSC060_0161</name>
</gene>
<dbReference type="Proteomes" id="UP000012313">
    <property type="component" value="Unassembled WGS sequence"/>
</dbReference>
<evidence type="ECO:0000313" key="2">
    <source>
        <dbReference type="Proteomes" id="UP000012313"/>
    </source>
</evidence>
<proteinExistence type="predicted"/>
<name>N1WJL8_9LEPT</name>
<protein>
    <submittedName>
        <fullName evidence="1">Uncharacterized protein</fullName>
    </submittedName>
</protein>